<evidence type="ECO:0000313" key="3">
    <source>
        <dbReference type="EMBL" id="WVZ08875.1"/>
    </source>
</evidence>
<feature type="transmembrane region" description="Helical" evidence="1">
    <location>
        <begin position="68"/>
        <end position="86"/>
    </location>
</feature>
<dbReference type="EMBL" id="CP144695">
    <property type="protein sequence ID" value="WVZ05619.1"/>
    <property type="molecule type" value="Genomic_DNA"/>
</dbReference>
<keyword evidence="1" id="KW-0812">Transmembrane</keyword>
<reference evidence="3 4" key="1">
    <citation type="journal article" date="2023" name="Life. Sci Alliance">
        <title>Evolutionary insights into 3D genome organization and epigenetic landscape of Vigna mungo.</title>
        <authorList>
            <person name="Junaid A."/>
            <person name="Singh B."/>
            <person name="Bhatia S."/>
        </authorList>
    </citation>
    <scope>NUCLEOTIDE SEQUENCE [LARGE SCALE GENOMIC DNA]</scope>
    <source>
        <strain evidence="3">Urdbean</strain>
    </source>
</reference>
<name>A0AAQ3NH60_VIGMU</name>
<accession>A0AAQ3NH60</accession>
<keyword evidence="4" id="KW-1185">Reference proteome</keyword>
<reference evidence="3" key="2">
    <citation type="submission" date="2024-01" db="EMBL/GenBank/DDBJ databases">
        <authorList>
            <person name="Junaid A."/>
            <person name="Bhatia S."/>
        </authorList>
    </citation>
    <scope>NUCLEOTIDE SEQUENCE</scope>
    <source>
        <strain evidence="3">Urdbean</strain>
        <tissue evidence="3">Leaf</tissue>
    </source>
</reference>
<dbReference type="Proteomes" id="UP001374535">
    <property type="component" value="Chromosome 6"/>
</dbReference>
<dbReference type="AlphaFoldDB" id="A0AAQ3NH60"/>
<sequence>FVHSLEATIVHLLRTSSLDLRRRGETKLAKTIETPRGKRLYYFKACCTRFRYLMLLCLRLHYVMVECFPFFIIDLCIPLSAFLPFINDFPHTQRHHHHPISTL</sequence>
<organism evidence="3 4">
    <name type="scientific">Vigna mungo</name>
    <name type="common">Black gram</name>
    <name type="synonym">Phaseolus mungo</name>
    <dbReference type="NCBI Taxonomy" id="3915"/>
    <lineage>
        <taxon>Eukaryota</taxon>
        <taxon>Viridiplantae</taxon>
        <taxon>Streptophyta</taxon>
        <taxon>Embryophyta</taxon>
        <taxon>Tracheophyta</taxon>
        <taxon>Spermatophyta</taxon>
        <taxon>Magnoliopsida</taxon>
        <taxon>eudicotyledons</taxon>
        <taxon>Gunneridae</taxon>
        <taxon>Pentapetalae</taxon>
        <taxon>rosids</taxon>
        <taxon>fabids</taxon>
        <taxon>Fabales</taxon>
        <taxon>Fabaceae</taxon>
        <taxon>Papilionoideae</taxon>
        <taxon>50 kb inversion clade</taxon>
        <taxon>NPAAA clade</taxon>
        <taxon>indigoferoid/millettioid clade</taxon>
        <taxon>Phaseoleae</taxon>
        <taxon>Vigna</taxon>
    </lineage>
</organism>
<keyword evidence="1" id="KW-1133">Transmembrane helix</keyword>
<dbReference type="EMBL" id="CP144695">
    <property type="protein sequence ID" value="WVZ08875.1"/>
    <property type="molecule type" value="Genomic_DNA"/>
</dbReference>
<keyword evidence="1" id="KW-0472">Membrane</keyword>
<evidence type="ECO:0000256" key="1">
    <source>
        <dbReference type="SAM" id="Phobius"/>
    </source>
</evidence>
<gene>
    <name evidence="2" type="ORF">V8G54_018965</name>
    <name evidence="3" type="ORF">V8G54_022221</name>
</gene>
<evidence type="ECO:0000313" key="2">
    <source>
        <dbReference type="EMBL" id="WVZ05619.1"/>
    </source>
</evidence>
<feature type="non-terminal residue" evidence="3">
    <location>
        <position position="1"/>
    </location>
</feature>
<proteinExistence type="predicted"/>
<evidence type="ECO:0000313" key="4">
    <source>
        <dbReference type="Proteomes" id="UP001374535"/>
    </source>
</evidence>
<protein>
    <submittedName>
        <fullName evidence="3">Uncharacterized protein</fullName>
    </submittedName>
</protein>